<dbReference type="GO" id="GO:0009706">
    <property type="term" value="C:chloroplast inner membrane"/>
    <property type="evidence" value="ECO:0007669"/>
    <property type="project" value="UniProtKB-SubCell"/>
</dbReference>
<evidence type="ECO:0000256" key="1">
    <source>
        <dbReference type="RuleBase" id="RU364085"/>
    </source>
</evidence>
<feature type="transmembrane region" description="Helical" evidence="1">
    <location>
        <begin position="53"/>
        <end position="76"/>
    </location>
</feature>
<geneLocation type="chloroplast" evidence="3"/>
<feature type="transmembrane region" description="Helical" evidence="1">
    <location>
        <begin position="123"/>
        <end position="143"/>
    </location>
</feature>
<dbReference type="GeneID" id="9845646"/>
<reference evidence="3" key="2">
    <citation type="submission" date="2010-02" db="EMBL/GenBank/DDBJ databases">
        <authorList>
            <person name="Lin C."/>
            <person name="Chaw S."/>
        </authorList>
    </citation>
    <scope>NUCLEOTIDE SEQUENCE</scope>
</reference>
<dbReference type="GO" id="GO:0015031">
    <property type="term" value="P:protein transport"/>
    <property type="evidence" value="ECO:0007669"/>
    <property type="project" value="UniProtKB-KW"/>
</dbReference>
<dbReference type="PANTHER" id="PTHR33163">
    <property type="entry name" value="PROTEIN TIC 214-RELATED"/>
    <property type="match status" value="1"/>
</dbReference>
<dbReference type="RefSeq" id="YP_003934503.1">
    <property type="nucleotide sequence ID" value="NC_014589.1"/>
</dbReference>
<name>E1CGU6_CATAR</name>
<keyword evidence="1 3" id="KW-0150">Chloroplast</keyword>
<dbReference type="Pfam" id="PF05758">
    <property type="entry name" value="Ycf1"/>
    <property type="match status" value="3"/>
</dbReference>
<keyword evidence="1" id="KW-0653">Protein transport</keyword>
<feature type="transmembrane region" description="Helical" evidence="1">
    <location>
        <begin position="163"/>
        <end position="184"/>
    </location>
</feature>
<evidence type="ECO:0000256" key="2">
    <source>
        <dbReference type="SAM" id="MobiDB-lite"/>
    </source>
</evidence>
<feature type="region of interest" description="Disordered" evidence="2">
    <location>
        <begin position="1590"/>
        <end position="1652"/>
    </location>
</feature>
<comment type="subunit">
    <text evidence="1">Part of the Tic complex.</text>
</comment>
<comment type="similarity">
    <text evidence="1">Belongs to the TIC214 family.</text>
</comment>
<feature type="transmembrane region" description="Helical" evidence="1">
    <location>
        <begin position="205"/>
        <end position="223"/>
    </location>
</feature>
<keyword evidence="1" id="KW-1133">Transmembrane helix</keyword>
<comment type="function">
    <text evidence="1">Involved in protein precursor import into chloroplasts. May be part of an intermediate translocation complex acting as a protein-conducting channel at the inner envelope.</text>
</comment>
<keyword evidence="1" id="KW-0472">Membrane</keyword>
<feature type="transmembrane region" description="Helical" evidence="1">
    <location>
        <begin position="12"/>
        <end position="32"/>
    </location>
</feature>
<sequence>MITVLDLLWDPLSSWVEVSGPIILFGLYYGFIATLPFGPSKIYSMRSFFLGEALYGIIAISGSITGQLIVFLSMYYSPIYAAFWKPHAITLLFIPYMFFCFYRINKEPSSSESPHPMNSINNLKMISVFMGGLILQLFNPILLANPVLTRLVNLFLFRYSDKILFLISSFCGWLGGNILFIILIKRISSRIERNLPIDYTILRRYICRTFSLLLLFYCLFYLGRAPLPLNLPFLGNDIENNKASFAYINLEKRIHSQNLKMNTKTSMQGAKMSMQDVKRNTKTSMQDTKIYMPDAKIYMQDLKIYMQDEKISMHDEKIFMQDVNLKNAKISMHDVKIAMQDVKRNTKTSLKNAKISMQDVKRNTKTFLKNAKISMQDVKRNTKTSLKNAKISMQDVKRNTKTSLKNAKISMQDVKIFLKDFLISWFEQPWSLMLFDYNRSYRPIRYIGNSPFCRLGPVRTAVSQYFFGTYSSDGKQRISFTFLPSVLVLGEKLGKYRDLLDTSCSSEDPYHRWIHTMKKRRDYLENEFSDRVKALSNGSPVGNVMEKRVKFSNSQGDSFTEMYDPFLNGAFRGTINQLEFPGMLNDLIILNLSDFLEVSINDKFRYGYHISHHWQELEHENFQLPWEPLPTDTDTVRSLVPITKSSERGKVEPISKRRSLLAERIIPNKARKLFEEYLPNIDSWNIDSYLDNRIYPKRASCNERIYTNYLVNIYSRILVNIYSYSRIDDRNRNVVPTGTIKWELILSLFTMEQKVTSAQILFESLAQHEWTILRNFRGNVSTDDSTQTKDFLTLYKEILLNKPLQIREIRKHVPRFSSDFMIGKPDADDMSVDILPIGKIRSRKVKGEQTFDIGEIQVVKKRYSLDSDFRRNLIRGSMRARRRKVMICKRIQPNAHSPFFFVRMELPTCPKDYYDTSDSDRVNMEQVQEEFRERIQIKKHLEEPHSSISRVERLCSTRSILSGIRSVLLVTQSILRKRILLPSLIIAKNIGRILVFQVPEFSQDWEEMRKEVHFLCTPDGTEFSETEFPDKWLKKGMQIKLIFPFRLKPWHKSKKVRSEKKIRWSYLTMHGFETDRPFGNPIPKLGLFSKFFQPIFKELIFKRFKKELIIFKKLKRGLNRILFQKLKRRLMGSTGIRRVPRVRYIGKSEPNDRIQNKLLTETTPMGSANDSSEVNDQFGYETQTINAKDPDDRTTTMKERIESVAIIKSPPIIEMSLMDSEINIRSKGSFNILESTLKKQLVQIRRIPGRFRIKSVQLIRKRFYSMKLMKLFLKRMGRDLLPSVIHFIGSNINFWIRSAWIRSTGNIAKIYGRIFIINNFISSINRGKITSYHSINEKIQDFEISPDQNMFSMSQAYVFHKIWQIRAMNRSYSKDLLKSRTQTSYPFIKKKIKELLDIQIILDHEKPQDLKENDWKQWLRCFDRYNLSPQIWSIINPQEWRNRVSKQCTCYEERFIPYEQRKDSTFATVMEPSLGLLQKRNKRYRYDLLSYSYLDSTKDLDIPNLTKYFDIPNFTKDSLKFEKRGSGLDLKSWLFPELFGKPNIYYTKSKPVQIKSFLQEEQDRKKIEEEEEREKTTNVLKQEIGVRSHVQNDKVEEKKTGKVEEKKTGKVEEKKTGKVEEKKTGKVEEKKTGKVEEKKTGENAQEEQTDEKKKLIKFFFNTKMQKL</sequence>
<dbReference type="PANTHER" id="PTHR33163:SF40">
    <property type="entry name" value="PROTEIN TIC 214"/>
    <property type="match status" value="1"/>
</dbReference>
<evidence type="ECO:0000313" key="3">
    <source>
        <dbReference type="EMBL" id="BAJ19656.1"/>
    </source>
</evidence>
<feature type="transmembrane region" description="Helical" evidence="1">
    <location>
        <begin position="82"/>
        <end position="102"/>
    </location>
</feature>
<gene>
    <name evidence="3" type="primary">ycf1</name>
    <name evidence="1" type="synonym">TIC214</name>
</gene>
<keyword evidence="1" id="KW-0813">Transport</keyword>
<proteinExistence type="inferred from homology"/>
<accession>E1CGU6</accession>
<dbReference type="EMBL" id="AB547400">
    <property type="protein sequence ID" value="BAJ19656.1"/>
    <property type="molecule type" value="Genomic_DNA"/>
</dbReference>
<dbReference type="InterPro" id="IPR008896">
    <property type="entry name" value="TIC214"/>
</dbReference>
<organism evidence="3">
    <name type="scientific">Cathaya argyrophylla</name>
    <name type="common">Cathay silver fir</name>
    <dbReference type="NCBI Taxonomy" id="64686"/>
    <lineage>
        <taxon>Eukaryota</taxon>
        <taxon>Viridiplantae</taxon>
        <taxon>Streptophyta</taxon>
        <taxon>Embryophyta</taxon>
        <taxon>Tracheophyta</taxon>
        <taxon>Spermatophyta</taxon>
        <taxon>Pinopsida</taxon>
        <taxon>Pinidae</taxon>
        <taxon>Conifers I</taxon>
        <taxon>Pinales</taxon>
        <taxon>Pinaceae</taxon>
        <taxon>Cathaya</taxon>
    </lineage>
</organism>
<reference evidence="3" key="1">
    <citation type="journal article" date="2010" name="Genome Biol. Evol.">
        <title>Comparative chloroplast genomics reveals the evolution of Pinaceae genera and subfamilies.</title>
        <authorList>
            <person name="Lin C.P."/>
            <person name="Huang J.P."/>
            <person name="Wu C.S."/>
            <person name="Hsu C.Y."/>
            <person name="Chaw S.M."/>
        </authorList>
    </citation>
    <scope>NUCLEOTIDE SEQUENCE</scope>
</reference>
<keyword evidence="1" id="KW-0812">Transmembrane</keyword>
<keyword evidence="1" id="KW-1001">Plastid inner membrane</keyword>
<keyword evidence="1 3" id="KW-0934">Plastid</keyword>
<feature type="compositionally biased region" description="Basic and acidic residues" evidence="2">
    <location>
        <begin position="1590"/>
        <end position="1641"/>
    </location>
</feature>
<comment type="subcellular location">
    <subcellularLocation>
        <location evidence="1">Plastid</location>
        <location evidence="1">Chloroplast inner membrane</location>
    </subcellularLocation>
</comment>
<protein>
    <recommendedName>
        <fullName evidence="1">Protein TIC 214</fullName>
    </recommendedName>
    <alternativeName>
        <fullName evidence="1">Translocon at the inner envelope membrane of chloroplasts 214</fullName>
    </alternativeName>
</protein>